<evidence type="ECO:0000313" key="6">
    <source>
        <dbReference type="Proteomes" id="UP000536275"/>
    </source>
</evidence>
<keyword evidence="3" id="KW-0325">Glycoprotein</keyword>
<proteinExistence type="predicted"/>
<dbReference type="SMR" id="A0A8H6F3L6"/>
<evidence type="ECO:0000256" key="3">
    <source>
        <dbReference type="ARBA" id="ARBA00023180"/>
    </source>
</evidence>
<reference evidence="5 6" key="1">
    <citation type="submission" date="2020-03" db="EMBL/GenBank/DDBJ databases">
        <title>FDA dAtabase for Regulatory Grade micrObial Sequences (FDA-ARGOS): Supporting development and validation of Infectious Disease Dx tests.</title>
        <authorList>
            <person name="Campos J."/>
            <person name="Goldberg B."/>
            <person name="Tallon L."/>
            <person name="Sadzewicz L."/>
            <person name="Vavikolanu K."/>
            <person name="Mehta A."/>
            <person name="Aluvathingal J."/>
            <person name="Nadendla S."/>
            <person name="Nandy P."/>
            <person name="Geyer C."/>
            <person name="Yan Y."/>
            <person name="Sichtig H."/>
        </authorList>
    </citation>
    <scope>NUCLEOTIDE SEQUENCE [LARGE SCALE GENOMIC DNA]</scope>
    <source>
        <strain evidence="5 6">FDAARGOS_656</strain>
    </source>
</reference>
<gene>
    <name evidence="5" type="ORF">FOB64_003943</name>
</gene>
<dbReference type="GO" id="GO:0004806">
    <property type="term" value="F:triacylglycerol lipase activity"/>
    <property type="evidence" value="ECO:0007669"/>
    <property type="project" value="UniProtKB-EC"/>
</dbReference>
<keyword evidence="1" id="KW-0732">Signal</keyword>
<evidence type="ECO:0000256" key="4">
    <source>
        <dbReference type="ARBA" id="ARBA00023369"/>
    </source>
</evidence>
<comment type="caution">
    <text evidence="5">The sequence shown here is derived from an EMBL/GenBank/DDBJ whole genome shotgun (WGS) entry which is preliminary data.</text>
</comment>
<dbReference type="AlphaFoldDB" id="A0A8H6F3L6"/>
<sequence length="426" mass="47854">MFVFLALITLTTCLQIPLNPTIDDFYNPPKDLETSQLGDVLKWRKMPFPVTSMFVNLPISNAWQISVRSQDTLNNSLAIVATILEPPNGDKNKLISHQAFENSPLLSCSPSYSMQVPSFETFQIQADLIFISGLLSQGWYVVVPDYEGPNSVFPVGRQSAYSVLDSIRGTIKFFNSTGNSTVKTALLGYSYGAVASLWASIVQPNYAPELELVGAAVGCTIPNITAFIEKVDEGPYSGLIVNIFNGLANEYRHFRDRLIHFGALQPLGCLFPICRKFFFQKMIGGVYDAQVLTDETIKETIEINNLLSTRAVPQIPVFLFHSKFNEMSPFLEILKLEKLWCSQLGVNLEIAEDMSYNHMVEAFSGMPAAITWIEKRWNNSTLGGCKHVHRLSNFEYPGIAPFLSQYFRSSLQMVLNNNRYFNNTTR</sequence>
<accession>A0A8H6F3L6</accession>
<dbReference type="Gene3D" id="1.10.260.130">
    <property type="match status" value="1"/>
</dbReference>
<dbReference type="EMBL" id="JABWAD010000052">
    <property type="protein sequence ID" value="KAF6068756.1"/>
    <property type="molecule type" value="Genomic_DNA"/>
</dbReference>
<evidence type="ECO:0000256" key="2">
    <source>
        <dbReference type="ARBA" id="ARBA00023157"/>
    </source>
</evidence>
<name>A0A8H6F3L6_CANAX</name>
<dbReference type="InterPro" id="IPR029058">
    <property type="entry name" value="AB_hydrolase_fold"/>
</dbReference>
<dbReference type="PANTHER" id="PTHR34853">
    <property type="match status" value="1"/>
</dbReference>
<organism evidence="5 6">
    <name type="scientific">Candida albicans</name>
    <name type="common">Yeast</name>
    <dbReference type="NCBI Taxonomy" id="5476"/>
    <lineage>
        <taxon>Eukaryota</taxon>
        <taxon>Fungi</taxon>
        <taxon>Dikarya</taxon>
        <taxon>Ascomycota</taxon>
        <taxon>Saccharomycotina</taxon>
        <taxon>Pichiomycetes</taxon>
        <taxon>Debaryomycetaceae</taxon>
        <taxon>Candida/Lodderomyces clade</taxon>
        <taxon>Candida</taxon>
    </lineage>
</organism>
<dbReference type="Pfam" id="PF03583">
    <property type="entry name" value="LIP"/>
    <property type="match status" value="1"/>
</dbReference>
<dbReference type="PANTHER" id="PTHR34853:SF1">
    <property type="entry name" value="LIPASE 5"/>
    <property type="match status" value="1"/>
</dbReference>
<keyword evidence="2" id="KW-1015">Disulfide bond</keyword>
<comment type="catalytic activity">
    <reaction evidence="4">
        <text>a triacylglycerol + H2O = a diacylglycerol + a fatty acid + H(+)</text>
        <dbReference type="Rhea" id="RHEA:12044"/>
        <dbReference type="ChEBI" id="CHEBI:15377"/>
        <dbReference type="ChEBI" id="CHEBI:15378"/>
        <dbReference type="ChEBI" id="CHEBI:17855"/>
        <dbReference type="ChEBI" id="CHEBI:18035"/>
        <dbReference type="ChEBI" id="CHEBI:28868"/>
        <dbReference type="EC" id="3.1.1.3"/>
    </reaction>
    <physiologicalReaction direction="left-to-right" evidence="4">
        <dbReference type="Rhea" id="RHEA:12045"/>
    </physiologicalReaction>
</comment>
<dbReference type="Gene3D" id="3.40.50.1820">
    <property type="entry name" value="alpha/beta hydrolase"/>
    <property type="match status" value="1"/>
</dbReference>
<dbReference type="GO" id="GO:0016042">
    <property type="term" value="P:lipid catabolic process"/>
    <property type="evidence" value="ECO:0007669"/>
    <property type="project" value="InterPro"/>
</dbReference>
<evidence type="ECO:0000313" key="5">
    <source>
        <dbReference type="EMBL" id="KAF6068756.1"/>
    </source>
</evidence>
<dbReference type="InterPro" id="IPR005152">
    <property type="entry name" value="Lipase_secreted"/>
</dbReference>
<protein>
    <submittedName>
        <fullName evidence="5">Secretory lipase family protein</fullName>
    </submittedName>
</protein>
<dbReference type="SUPFAM" id="SSF53474">
    <property type="entry name" value="alpha/beta-Hydrolases"/>
    <property type="match status" value="1"/>
</dbReference>
<evidence type="ECO:0000256" key="1">
    <source>
        <dbReference type="ARBA" id="ARBA00022729"/>
    </source>
</evidence>
<dbReference type="Proteomes" id="UP000536275">
    <property type="component" value="Unassembled WGS sequence"/>
</dbReference>